<dbReference type="Proteomes" id="UP000198718">
    <property type="component" value="Unassembled WGS sequence"/>
</dbReference>
<dbReference type="InterPro" id="IPR005130">
    <property type="entry name" value="Ser_deHydtase-like_asu"/>
</dbReference>
<dbReference type="EC" id="4.3.1.17" evidence="11"/>
<dbReference type="RefSeq" id="WP_090553122.1">
    <property type="nucleotide sequence ID" value="NZ_FNFP01000002.1"/>
</dbReference>
<evidence type="ECO:0000313" key="14">
    <source>
        <dbReference type="Proteomes" id="UP000198718"/>
    </source>
</evidence>
<evidence type="ECO:0000256" key="11">
    <source>
        <dbReference type="RuleBase" id="RU366059"/>
    </source>
</evidence>
<reference evidence="13 14" key="1">
    <citation type="submission" date="2016-10" db="EMBL/GenBank/DDBJ databases">
        <authorList>
            <person name="de Groot N.N."/>
        </authorList>
    </citation>
    <scope>NUCLEOTIDE SEQUENCE [LARGE SCALE GENOMIC DNA]</scope>
    <source>
        <strain evidence="13 14">DSM 18346</strain>
    </source>
</reference>
<dbReference type="PANTHER" id="PTHR30182">
    <property type="entry name" value="L-SERINE DEHYDRATASE"/>
    <property type="match status" value="1"/>
</dbReference>
<comment type="pathway">
    <text evidence="2">Carbohydrate biosynthesis; gluconeogenesis.</text>
</comment>
<comment type="similarity">
    <text evidence="3 11">Belongs to the iron-sulfur dependent L-serine dehydratase family.</text>
</comment>
<evidence type="ECO:0000313" key="13">
    <source>
        <dbReference type="EMBL" id="SDK57171.1"/>
    </source>
</evidence>
<evidence type="ECO:0000259" key="12">
    <source>
        <dbReference type="Pfam" id="PF03313"/>
    </source>
</evidence>
<name>A0A1G9CZN2_9FIRM</name>
<evidence type="ECO:0000256" key="2">
    <source>
        <dbReference type="ARBA" id="ARBA00004742"/>
    </source>
</evidence>
<dbReference type="STRING" id="393762.SAMN05660472_01604"/>
<evidence type="ECO:0000256" key="10">
    <source>
        <dbReference type="ARBA" id="ARBA00049406"/>
    </source>
</evidence>
<keyword evidence="8 11" id="KW-0411">Iron-sulfur</keyword>
<dbReference type="GO" id="GO:0006094">
    <property type="term" value="P:gluconeogenesis"/>
    <property type="evidence" value="ECO:0007669"/>
    <property type="project" value="UniProtKB-KW"/>
</dbReference>
<sequence length="295" mass="30844">MNFTTGAELLDLCKQSNKNISEIMMMREQNTSDLTERQIIDKMMSSLQIMKEAAHRGITQEVKSVSGLIGGDAKKINDRSKKEKSVCGLIMSKAISRAMAVLEINAAMGRIVAAPTAGSCGILPGTLITVGEEFELNDEALLQGLMTASAIGMIISRNATVAGAEGGCQAETGSAAAMAAAAVVELVGGTPEMALDAAAMCIKNILGLVCDPIAGLVEAPCEKRNAIGAANALISAEMALAGVKSIIPFDEVVDTMYRVGRCLPDELRETAMGGLAATPTGKKLHEQIFGNQKKK</sequence>
<feature type="domain" description="Serine dehydratase-like alpha subunit" evidence="12">
    <location>
        <begin position="16"/>
        <end position="276"/>
    </location>
</feature>
<gene>
    <name evidence="13" type="ORF">SAMN05660472_01604</name>
</gene>
<comment type="catalytic activity">
    <reaction evidence="10 11">
        <text>L-serine = pyruvate + NH4(+)</text>
        <dbReference type="Rhea" id="RHEA:19169"/>
        <dbReference type="ChEBI" id="CHEBI:15361"/>
        <dbReference type="ChEBI" id="CHEBI:28938"/>
        <dbReference type="ChEBI" id="CHEBI:33384"/>
        <dbReference type="EC" id="4.3.1.17"/>
    </reaction>
</comment>
<dbReference type="InterPro" id="IPR051318">
    <property type="entry name" value="Fe-S_L-Ser"/>
</dbReference>
<dbReference type="EMBL" id="FNFP01000002">
    <property type="protein sequence ID" value="SDK57171.1"/>
    <property type="molecule type" value="Genomic_DNA"/>
</dbReference>
<evidence type="ECO:0000256" key="7">
    <source>
        <dbReference type="ARBA" id="ARBA00023004"/>
    </source>
</evidence>
<evidence type="ECO:0000256" key="8">
    <source>
        <dbReference type="ARBA" id="ARBA00023014"/>
    </source>
</evidence>
<organism evidence="13 14">
    <name type="scientific">Natronincola ferrireducens</name>
    <dbReference type="NCBI Taxonomy" id="393762"/>
    <lineage>
        <taxon>Bacteria</taxon>
        <taxon>Bacillati</taxon>
        <taxon>Bacillota</taxon>
        <taxon>Clostridia</taxon>
        <taxon>Peptostreptococcales</taxon>
        <taxon>Natronincolaceae</taxon>
        <taxon>Natronincola</taxon>
    </lineage>
</organism>
<protein>
    <recommendedName>
        <fullName evidence="11">L-serine dehydratase</fullName>
        <ecNumber evidence="11">4.3.1.17</ecNumber>
    </recommendedName>
</protein>
<dbReference type="InterPro" id="IPR004642">
    <property type="entry name" value="Ser_deHydtase_asu"/>
</dbReference>
<keyword evidence="6 11" id="KW-0479">Metal-binding</keyword>
<evidence type="ECO:0000256" key="5">
    <source>
        <dbReference type="ARBA" id="ARBA00022485"/>
    </source>
</evidence>
<dbReference type="OrthoDB" id="9805537at2"/>
<keyword evidence="14" id="KW-1185">Reference proteome</keyword>
<comment type="cofactor">
    <cofactor evidence="1 11">
        <name>[4Fe-4S] cluster</name>
        <dbReference type="ChEBI" id="CHEBI:49883"/>
    </cofactor>
</comment>
<evidence type="ECO:0000256" key="1">
    <source>
        <dbReference type="ARBA" id="ARBA00001966"/>
    </source>
</evidence>
<dbReference type="PANTHER" id="PTHR30182:SF1">
    <property type="entry name" value="L-SERINE DEHYDRATASE 1"/>
    <property type="match status" value="1"/>
</dbReference>
<dbReference type="AlphaFoldDB" id="A0A1G9CZN2"/>
<evidence type="ECO:0000256" key="3">
    <source>
        <dbReference type="ARBA" id="ARBA00008636"/>
    </source>
</evidence>
<dbReference type="Pfam" id="PF03313">
    <property type="entry name" value="SDH_alpha"/>
    <property type="match status" value="1"/>
</dbReference>
<keyword evidence="9 11" id="KW-0456">Lyase</keyword>
<accession>A0A1G9CZN2</accession>
<keyword evidence="4 11" id="KW-0312">Gluconeogenesis</keyword>
<keyword evidence="5 11" id="KW-0004">4Fe-4S</keyword>
<evidence type="ECO:0000256" key="4">
    <source>
        <dbReference type="ARBA" id="ARBA00022432"/>
    </source>
</evidence>
<dbReference type="GO" id="GO:0003941">
    <property type="term" value="F:L-serine ammonia-lyase activity"/>
    <property type="evidence" value="ECO:0007669"/>
    <property type="project" value="UniProtKB-UniRule"/>
</dbReference>
<evidence type="ECO:0000256" key="6">
    <source>
        <dbReference type="ARBA" id="ARBA00022723"/>
    </source>
</evidence>
<dbReference type="GO" id="GO:0046872">
    <property type="term" value="F:metal ion binding"/>
    <property type="evidence" value="ECO:0007669"/>
    <property type="project" value="UniProtKB-KW"/>
</dbReference>
<keyword evidence="7 11" id="KW-0408">Iron</keyword>
<proteinExistence type="inferred from homology"/>
<evidence type="ECO:0000256" key="9">
    <source>
        <dbReference type="ARBA" id="ARBA00023239"/>
    </source>
</evidence>
<dbReference type="NCBIfam" id="TIGR00718">
    <property type="entry name" value="sda_alpha"/>
    <property type="match status" value="1"/>
</dbReference>
<dbReference type="GO" id="GO:0051539">
    <property type="term" value="F:4 iron, 4 sulfur cluster binding"/>
    <property type="evidence" value="ECO:0007669"/>
    <property type="project" value="UniProtKB-UniRule"/>
</dbReference>